<feature type="DNA-binding region" description="H-T-H motif" evidence="4">
    <location>
        <begin position="45"/>
        <end position="64"/>
    </location>
</feature>
<dbReference type="InterPro" id="IPR050109">
    <property type="entry name" value="HTH-type_TetR-like_transc_reg"/>
</dbReference>
<protein>
    <submittedName>
        <fullName evidence="6">TetR family transcriptional regulator</fullName>
    </submittedName>
</protein>
<dbReference type="InterPro" id="IPR009057">
    <property type="entry name" value="Homeodomain-like_sf"/>
</dbReference>
<evidence type="ECO:0000313" key="7">
    <source>
        <dbReference type="Proteomes" id="UP000535543"/>
    </source>
</evidence>
<dbReference type="PANTHER" id="PTHR30055">
    <property type="entry name" value="HTH-TYPE TRANSCRIPTIONAL REGULATOR RUTR"/>
    <property type="match status" value="1"/>
</dbReference>
<dbReference type="PANTHER" id="PTHR30055:SF238">
    <property type="entry name" value="MYCOFACTOCIN BIOSYNTHESIS TRANSCRIPTIONAL REGULATOR MFTR-RELATED"/>
    <property type="match status" value="1"/>
</dbReference>
<keyword evidence="2 4" id="KW-0238">DNA-binding</keyword>
<organism evidence="6 7">
    <name type="scientific">Antrihabitans stalactiti</name>
    <dbReference type="NCBI Taxonomy" id="2584121"/>
    <lineage>
        <taxon>Bacteria</taxon>
        <taxon>Bacillati</taxon>
        <taxon>Actinomycetota</taxon>
        <taxon>Actinomycetes</taxon>
        <taxon>Mycobacteriales</taxon>
        <taxon>Nocardiaceae</taxon>
        <taxon>Antrihabitans</taxon>
    </lineage>
</organism>
<reference evidence="6 7" key="1">
    <citation type="submission" date="2019-05" db="EMBL/GenBank/DDBJ databases">
        <authorList>
            <person name="Lee S.D."/>
        </authorList>
    </citation>
    <scope>NUCLEOTIDE SEQUENCE [LARGE SCALE GENOMIC DNA]</scope>
    <source>
        <strain evidence="6 7">YC2-7</strain>
    </source>
</reference>
<keyword evidence="1" id="KW-0805">Transcription regulation</keyword>
<dbReference type="EMBL" id="VCQU01000004">
    <property type="protein sequence ID" value="NMN96179.1"/>
    <property type="molecule type" value="Genomic_DNA"/>
</dbReference>
<dbReference type="Pfam" id="PF17754">
    <property type="entry name" value="TetR_C_14"/>
    <property type="match status" value="1"/>
</dbReference>
<dbReference type="InterPro" id="IPR041347">
    <property type="entry name" value="MftR_C"/>
</dbReference>
<dbReference type="Proteomes" id="UP000535543">
    <property type="component" value="Unassembled WGS sequence"/>
</dbReference>
<dbReference type="InterPro" id="IPR023772">
    <property type="entry name" value="DNA-bd_HTH_TetR-type_CS"/>
</dbReference>
<keyword evidence="7" id="KW-1185">Reference proteome</keyword>
<gene>
    <name evidence="6" type="ORF">FGL95_14160</name>
</gene>
<dbReference type="InterPro" id="IPR001647">
    <property type="entry name" value="HTH_TetR"/>
</dbReference>
<feature type="domain" description="HTH tetR-type" evidence="5">
    <location>
        <begin position="22"/>
        <end position="82"/>
    </location>
</feature>
<evidence type="ECO:0000256" key="4">
    <source>
        <dbReference type="PROSITE-ProRule" id="PRU00335"/>
    </source>
</evidence>
<keyword evidence="3" id="KW-0804">Transcription</keyword>
<name>A0A848KCY7_9NOCA</name>
<evidence type="ECO:0000256" key="3">
    <source>
        <dbReference type="ARBA" id="ARBA00023163"/>
    </source>
</evidence>
<dbReference type="PROSITE" id="PS01081">
    <property type="entry name" value="HTH_TETR_1"/>
    <property type="match status" value="1"/>
</dbReference>
<dbReference type="SUPFAM" id="SSF46689">
    <property type="entry name" value="Homeodomain-like"/>
    <property type="match status" value="1"/>
</dbReference>
<dbReference type="Gene3D" id="1.10.357.10">
    <property type="entry name" value="Tetracycline Repressor, domain 2"/>
    <property type="match status" value="1"/>
</dbReference>
<dbReference type="RefSeq" id="WP_169587806.1">
    <property type="nucleotide sequence ID" value="NZ_VCQU01000004.1"/>
</dbReference>
<comment type="caution">
    <text evidence="6">The sequence shown here is derived from an EMBL/GenBank/DDBJ whole genome shotgun (WGS) entry which is preliminary data.</text>
</comment>
<proteinExistence type="predicted"/>
<dbReference type="GO" id="GO:0003700">
    <property type="term" value="F:DNA-binding transcription factor activity"/>
    <property type="evidence" value="ECO:0007669"/>
    <property type="project" value="TreeGrafter"/>
</dbReference>
<evidence type="ECO:0000256" key="1">
    <source>
        <dbReference type="ARBA" id="ARBA00023015"/>
    </source>
</evidence>
<accession>A0A848KCY7</accession>
<sequence>MATVEMGNGAPAICGLRQRKKERTRTQIIEAALDLCEKQGFDKTTVEQIASLADVSPRTVNRYFATKEDIVLGLIDDFLAESVDILRSLPRDGDEIRALRDSYIGLVDRIVTTGEPISFERFQQMQRVVKETPSVSARSRELGEFKNNVLGATIAERMGVRPDDLSVRVVMATWSAIAHVAMDDCEALTGEECRDSMTKAYDAFRATCVTR</sequence>
<dbReference type="GO" id="GO:0000976">
    <property type="term" value="F:transcription cis-regulatory region binding"/>
    <property type="evidence" value="ECO:0007669"/>
    <property type="project" value="TreeGrafter"/>
</dbReference>
<evidence type="ECO:0000256" key="2">
    <source>
        <dbReference type="ARBA" id="ARBA00023125"/>
    </source>
</evidence>
<dbReference type="PROSITE" id="PS50977">
    <property type="entry name" value="HTH_TETR_2"/>
    <property type="match status" value="1"/>
</dbReference>
<dbReference type="Pfam" id="PF00440">
    <property type="entry name" value="TetR_N"/>
    <property type="match status" value="1"/>
</dbReference>
<evidence type="ECO:0000313" key="6">
    <source>
        <dbReference type="EMBL" id="NMN96179.1"/>
    </source>
</evidence>
<reference evidence="6 7" key="2">
    <citation type="submission" date="2020-06" db="EMBL/GenBank/DDBJ databases">
        <title>Antribacter stalactiti gen. nov., sp. nov., a new member of the family Nacardiaceae isolated from a cave.</title>
        <authorList>
            <person name="Kim I.S."/>
        </authorList>
    </citation>
    <scope>NUCLEOTIDE SEQUENCE [LARGE SCALE GENOMIC DNA]</scope>
    <source>
        <strain evidence="6 7">YC2-7</strain>
    </source>
</reference>
<dbReference type="AlphaFoldDB" id="A0A848KCY7"/>
<evidence type="ECO:0000259" key="5">
    <source>
        <dbReference type="PROSITE" id="PS50977"/>
    </source>
</evidence>
<dbReference type="PRINTS" id="PR00455">
    <property type="entry name" value="HTHTETR"/>
</dbReference>